<keyword evidence="1" id="KW-0812">Transmembrane</keyword>
<keyword evidence="3" id="KW-1185">Reference proteome</keyword>
<evidence type="ECO:0000313" key="2">
    <source>
        <dbReference type="EMBL" id="AWL10319.1"/>
    </source>
</evidence>
<proteinExistence type="predicted"/>
<evidence type="ECO:0000256" key="1">
    <source>
        <dbReference type="SAM" id="Phobius"/>
    </source>
</evidence>
<dbReference type="RefSeq" id="WP_109324504.1">
    <property type="nucleotide sequence ID" value="NZ_CP029346.1"/>
</dbReference>
<dbReference type="EMBL" id="CP029346">
    <property type="protein sequence ID" value="AWL10319.1"/>
    <property type="molecule type" value="Genomic_DNA"/>
</dbReference>
<protein>
    <recommendedName>
        <fullName evidence="4">Capsule assembly Wzi family protein</fullName>
    </recommendedName>
</protein>
<dbReference type="Gene3D" id="2.40.160.130">
    <property type="entry name" value="Capsule assembly protein Wzi"/>
    <property type="match status" value="1"/>
</dbReference>
<dbReference type="AlphaFoldDB" id="A0A2S2DYB4"/>
<evidence type="ECO:0000313" key="3">
    <source>
        <dbReference type="Proteomes" id="UP000245468"/>
    </source>
</evidence>
<accession>A0A2S2DYB4</accession>
<dbReference type="InterPro" id="IPR038636">
    <property type="entry name" value="Wzi_sf"/>
</dbReference>
<dbReference type="KEGG" id="psez:HME7025_02479"/>
<organism evidence="2 3">
    <name type="scientific">Aquirufa nivalisilvae</name>
    <dbReference type="NCBI Taxonomy" id="2516557"/>
    <lineage>
        <taxon>Bacteria</taxon>
        <taxon>Pseudomonadati</taxon>
        <taxon>Bacteroidota</taxon>
        <taxon>Cytophagia</taxon>
        <taxon>Cytophagales</taxon>
        <taxon>Flectobacillaceae</taxon>
        <taxon>Aquirufa</taxon>
    </lineage>
</organism>
<reference evidence="3" key="1">
    <citation type="submission" date="2018-05" db="EMBL/GenBank/DDBJ databases">
        <title>Pseudarcicella sp. HME7025 Genome sequencing and assembly.</title>
        <authorList>
            <person name="Kim H."/>
            <person name="Kang H."/>
            <person name="Joh K."/>
        </authorList>
    </citation>
    <scope>NUCLEOTIDE SEQUENCE [LARGE SCALE GENOMIC DNA]</scope>
    <source>
        <strain evidence="3">HME7025</strain>
    </source>
</reference>
<sequence length="490" mass="55151">MLQLRRNAFYCIPILLFGGILLIQHFPLIGRVDTTIHARIEAQFLASNVGTTPFWIRSLQYGQVPMENPGAVIRAWSGKNYHLKKKSDWKYELEATGWGGKQNEFGLTQAYISGRRGKWELWAGRRKEIYGLGDSTLSGGFYAWSGNALPIPKVQIGTRDYLNLFKGWLGVHMTFSHGWMDNLGPTIHGFLHQKSLYGRFGRQDGFINVFAGINHQVIWAGEAKVKTGNKTDFYPSHLDTYFYVVTVLKDRELIKPDSTATYDDLGNQFGNHLGSFDLAIKFQPHWGEILIYKQSAYETGRGFALTQINDGLTGISIKNKTGSFIDRITLEYLYTANQGNYISGLAEFFKIKDPHQSEIESYFNNGRGSWQYGGKGIGTPLIIIDSESQQGGGLNFTLNAVKSFYLGISGRINNTTFWQSRLSSSFYASARNHIAPRLSESDFITQFSGIISLQKILNDQCNLNLQFGYDEGSRVKNTLGGSVGIKYRLF</sequence>
<dbReference type="OrthoDB" id="596512at2"/>
<name>A0A2S2DYB4_9BACT</name>
<feature type="transmembrane region" description="Helical" evidence="1">
    <location>
        <begin position="7"/>
        <end position="26"/>
    </location>
</feature>
<evidence type="ECO:0008006" key="4">
    <source>
        <dbReference type="Google" id="ProtNLM"/>
    </source>
</evidence>
<gene>
    <name evidence="2" type="ORF">HME7025_02479</name>
</gene>
<keyword evidence="1" id="KW-1133">Transmembrane helix</keyword>
<dbReference type="Proteomes" id="UP000245468">
    <property type="component" value="Chromosome"/>
</dbReference>
<keyword evidence="1" id="KW-0472">Membrane</keyword>